<dbReference type="InterPro" id="IPR011013">
    <property type="entry name" value="Gal_mutarotase_sf_dom"/>
</dbReference>
<feature type="domain" description="Glycosyl hydrolase family 38 C-terminal" evidence="2">
    <location>
        <begin position="841"/>
        <end position="988"/>
    </location>
</feature>
<dbReference type="RefSeq" id="WP_092851189.1">
    <property type="nucleotide sequence ID" value="NZ_FOMI01000004.1"/>
</dbReference>
<dbReference type="InterPro" id="IPR013780">
    <property type="entry name" value="Glyco_hydro_b"/>
</dbReference>
<dbReference type="GO" id="GO:0004559">
    <property type="term" value="F:alpha-mannosidase activity"/>
    <property type="evidence" value="ECO:0007669"/>
    <property type="project" value="InterPro"/>
</dbReference>
<evidence type="ECO:0000259" key="3">
    <source>
        <dbReference type="Pfam" id="PF17677"/>
    </source>
</evidence>
<dbReference type="PANTHER" id="PTHR46017">
    <property type="entry name" value="ALPHA-MANNOSIDASE 2C1"/>
    <property type="match status" value="1"/>
</dbReference>
<evidence type="ECO:0000313" key="5">
    <source>
        <dbReference type="Proteomes" id="UP000199439"/>
    </source>
</evidence>
<dbReference type="InterPro" id="IPR011330">
    <property type="entry name" value="Glyco_hydro/deAcase_b/a-brl"/>
</dbReference>
<dbReference type="PANTHER" id="PTHR46017:SF1">
    <property type="entry name" value="ALPHA-MANNOSIDASE 2C1"/>
    <property type="match status" value="1"/>
</dbReference>
<reference evidence="5" key="1">
    <citation type="submission" date="2016-10" db="EMBL/GenBank/DDBJ databases">
        <authorList>
            <person name="Varghese N."/>
            <person name="Submissions S."/>
        </authorList>
    </citation>
    <scope>NUCLEOTIDE SEQUENCE [LARGE SCALE GENOMIC DNA]</scope>
    <source>
        <strain evidence="5">DSM 25730</strain>
    </source>
</reference>
<dbReference type="InterPro" id="IPR000602">
    <property type="entry name" value="Glyco_hydro_38_N"/>
</dbReference>
<dbReference type="Gene3D" id="2.60.40.1180">
    <property type="entry name" value="Golgi alpha-mannosidase II"/>
    <property type="match status" value="1"/>
</dbReference>
<dbReference type="Pfam" id="PF01074">
    <property type="entry name" value="Glyco_hydro_38N"/>
    <property type="match status" value="1"/>
</dbReference>
<dbReference type="InterPro" id="IPR011682">
    <property type="entry name" value="Glyco_hydro_38_C"/>
</dbReference>
<feature type="domain" description="Glycosyl hydrolases family 38 C-terminal" evidence="3">
    <location>
        <begin position="1126"/>
        <end position="1193"/>
    </location>
</feature>
<dbReference type="InterPro" id="IPR041147">
    <property type="entry name" value="GH38_C"/>
</dbReference>
<dbReference type="AlphaFoldDB" id="A0A1I1PSM4"/>
<dbReference type="GO" id="GO:0009313">
    <property type="term" value="P:oligosaccharide catabolic process"/>
    <property type="evidence" value="ECO:0007669"/>
    <property type="project" value="TreeGrafter"/>
</dbReference>
<sequence>MHLNIKKLYNYFKLSFILLLVVNIHAHGIKPNITKTTIEFHEGNGNSHIQELNMNYKLFNICKNDIEGYSKSLNGREFGAYGSIRDGLYSSLFTRSNSNDEPIVFLTSTVPVDYNKETVTFFMLSNISLKHRDHFKVHVNDNFLLTFKANEDGTLDITDNISKSKAEFVLSKRDGNGDGYGAMRLTIPISFLEKGESAKIKIEGLRKNDNAWLMIFTAIDAVEHIKKSANTEAAFDIKEKNGKLYVDAPAHFSGKKVYVISDGLKSKVKTFEVLGEQSKASFTIAPPKNDFKIVYGNEALSLLFENNDGTTSKTDIEGHYLYHNKTNYKNGWRASLTKMYRPEYFDTYDDFFDKKYADGGISIMNSSHQDIAWVDRPEVCIILRDTMLLTPVIKDAFIRDDYGFDIEDGLMLREYLNRHPESQEKITTLLNNKLISVGATYNCPYEDMYDAEDQVRQLYLGKKWVKKTFGGYNSKVYWNVDVPGKTLQLPQILKKAGVDYMVISRHSRGMFHWASPDGSSVFTYSPGHYGVDETMLRRGDMNSKIKYGAEQIKFWEKNFEDGKVQTPLLSSQDMLPAIDYSDYIASWNTFDTLKDETGQAKDVYLPPMELMTVDEYMPLAEKHATKVDTILGERPNVWLYIHGPGHHDALTASREGSKLLPAAEKFLSIANKIEPAKMPYPFEEFDEAWQAKIYPDHGWGGHDGDVTDNLFQANLVKSRTLGQNLLNKGINFLSSYIKSNKKLGVPIVLYNSLSWKRNDPVTITVHFPKGKIQNIAIVAANKKEIASQTNNKQLHDDGSIKSIAITFIAEVPSIGYSTYYIQNKISSIQSKNENAMLDTYENQFYNITFEDGGISQVYDKAFNKNLFKTDAFKIGEVFTMESVGTGAGEFGDIQQPSMKDFDQVSIHNPKWKIIENGPVYTKYRLEQQILHSIVRQDVTLYHNLKRVYFNTSLRNWSGELYREFRTAFPINMDNPEVAHEVPFGNVRVGKDEIETGGEWYTALCKNVRPRGIIDWISATEDDVSITLSSSVAAADWIDPTGKTNTTMLQNLLLASRRSCHWEGNEYLQGGDHNYHNVFTSNKSGSVKGQKIAKQENEPIQVVFNPVTTSKPYLPENLSFFKIDAENVIITTIKKAEDSEDFIARMYNLKDGNESVTMSSYFNINSYKHTNIIEENPKIIAPRLELGKYAIETFSLGTK</sequence>
<dbReference type="InterPro" id="IPR027291">
    <property type="entry name" value="Glyco_hydro_38_N_sf"/>
</dbReference>
<dbReference type="Gene3D" id="2.60.40.2220">
    <property type="match status" value="1"/>
</dbReference>
<dbReference type="SUPFAM" id="SSF74650">
    <property type="entry name" value="Galactose mutarotase-like"/>
    <property type="match status" value="1"/>
</dbReference>
<name>A0A1I1PSM4_9FLAO</name>
<evidence type="ECO:0000313" key="4">
    <source>
        <dbReference type="EMBL" id="SFD12829.1"/>
    </source>
</evidence>
<dbReference type="OrthoDB" id="9772207at2"/>
<dbReference type="EMBL" id="FOMI01000004">
    <property type="protein sequence ID" value="SFD12829.1"/>
    <property type="molecule type" value="Genomic_DNA"/>
</dbReference>
<keyword evidence="5" id="KW-1185">Reference proteome</keyword>
<gene>
    <name evidence="4" type="ORF">SAMN04487987_104196</name>
</gene>
<proteinExistence type="predicted"/>
<evidence type="ECO:0000259" key="2">
    <source>
        <dbReference type="Pfam" id="PF07748"/>
    </source>
</evidence>
<evidence type="ECO:0000259" key="1">
    <source>
        <dbReference type="Pfam" id="PF01074"/>
    </source>
</evidence>
<dbReference type="GO" id="GO:0030246">
    <property type="term" value="F:carbohydrate binding"/>
    <property type="evidence" value="ECO:0007669"/>
    <property type="project" value="InterPro"/>
</dbReference>
<feature type="domain" description="Glycoside hydrolase family 38 N-terminal" evidence="1">
    <location>
        <begin position="363"/>
        <end position="622"/>
    </location>
</feature>
<dbReference type="STRING" id="870482.SAMN04487987_104196"/>
<accession>A0A1I1PSM4</accession>
<dbReference type="Gene3D" id="3.20.110.10">
    <property type="entry name" value="Glycoside hydrolase 38, N terminal domain"/>
    <property type="match status" value="1"/>
</dbReference>
<organism evidence="4 5">
    <name type="scientific">Algibacter pectinivorans</name>
    <dbReference type="NCBI Taxonomy" id="870482"/>
    <lineage>
        <taxon>Bacteria</taxon>
        <taxon>Pseudomonadati</taxon>
        <taxon>Bacteroidota</taxon>
        <taxon>Flavobacteriia</taxon>
        <taxon>Flavobacteriales</taxon>
        <taxon>Flavobacteriaceae</taxon>
        <taxon>Algibacter</taxon>
    </lineage>
</organism>
<dbReference type="Gene3D" id="2.70.98.30">
    <property type="entry name" value="Golgi alpha-mannosidase II, domain 4"/>
    <property type="match status" value="1"/>
</dbReference>
<dbReference type="Pfam" id="PF07748">
    <property type="entry name" value="Glyco_hydro_38C"/>
    <property type="match status" value="1"/>
</dbReference>
<dbReference type="GO" id="GO:0006013">
    <property type="term" value="P:mannose metabolic process"/>
    <property type="evidence" value="ECO:0007669"/>
    <property type="project" value="InterPro"/>
</dbReference>
<dbReference type="Proteomes" id="UP000199439">
    <property type="component" value="Unassembled WGS sequence"/>
</dbReference>
<protein>
    <submittedName>
        <fullName evidence="4">Alpha-mannosidase</fullName>
    </submittedName>
</protein>
<dbReference type="SUPFAM" id="SSF88713">
    <property type="entry name" value="Glycoside hydrolase/deacetylase"/>
    <property type="match status" value="1"/>
</dbReference>
<dbReference type="Pfam" id="PF17677">
    <property type="entry name" value="Glyco_hydro38C2"/>
    <property type="match status" value="1"/>
</dbReference>